<comment type="caution">
    <text evidence="2">The sequence shown here is derived from an EMBL/GenBank/DDBJ whole genome shotgun (WGS) entry which is preliminary data.</text>
</comment>
<evidence type="ECO:0000313" key="3">
    <source>
        <dbReference type="Proteomes" id="UP000655287"/>
    </source>
</evidence>
<keyword evidence="3" id="KW-1185">Reference proteome</keyword>
<name>A0A919R8C7_9ACTN</name>
<dbReference type="EMBL" id="BOOU01000071">
    <property type="protein sequence ID" value="GII80296.1"/>
    <property type="molecule type" value="Genomic_DNA"/>
</dbReference>
<evidence type="ECO:0000256" key="1">
    <source>
        <dbReference type="SAM" id="MobiDB-lite"/>
    </source>
</evidence>
<reference evidence="2" key="1">
    <citation type="submission" date="2021-01" db="EMBL/GenBank/DDBJ databases">
        <title>Whole genome shotgun sequence of Sphaerisporangium rufum NBRC 109079.</title>
        <authorList>
            <person name="Komaki H."/>
            <person name="Tamura T."/>
        </authorList>
    </citation>
    <scope>NUCLEOTIDE SEQUENCE</scope>
    <source>
        <strain evidence="2">NBRC 109079</strain>
    </source>
</reference>
<protein>
    <submittedName>
        <fullName evidence="2">Uncharacterized protein</fullName>
    </submittedName>
</protein>
<gene>
    <name evidence="2" type="ORF">Sru01_52780</name>
</gene>
<feature type="region of interest" description="Disordered" evidence="1">
    <location>
        <begin position="1"/>
        <end position="34"/>
    </location>
</feature>
<feature type="compositionally biased region" description="Low complexity" evidence="1">
    <location>
        <begin position="1"/>
        <end position="24"/>
    </location>
</feature>
<organism evidence="2 3">
    <name type="scientific">Sphaerisporangium rufum</name>
    <dbReference type="NCBI Taxonomy" id="1381558"/>
    <lineage>
        <taxon>Bacteria</taxon>
        <taxon>Bacillati</taxon>
        <taxon>Actinomycetota</taxon>
        <taxon>Actinomycetes</taxon>
        <taxon>Streptosporangiales</taxon>
        <taxon>Streptosporangiaceae</taxon>
        <taxon>Sphaerisporangium</taxon>
    </lineage>
</organism>
<dbReference type="Proteomes" id="UP000655287">
    <property type="component" value="Unassembled WGS sequence"/>
</dbReference>
<proteinExistence type="predicted"/>
<accession>A0A919R8C7</accession>
<dbReference type="AlphaFoldDB" id="A0A919R8C7"/>
<sequence length="281" mass="31261">MLSRAGGRPAATRPAAVPSPRPSGFRNPPVEPLWHGTRRYAAPMTDGSRIHRQPIATSEVAQLEISATQSTLTQPVTQPKAQDAVGVVRAYAKRLHEIDEATTKEKAETVQRVAGEVAARILAYIEVQRRLLQEALREFDPGSCATTNHAESPDVRARWWRRQLIEAARSVDFYTNLASGAWWVTLQMEAFGERLRFLSAVQKVGHGETGVLAVTAYAEMVHPESDESTTAVEPEPALELTPTDSVTLAYNDQPSERWDEIEEFVQEKLREAVQHFVDRLG</sequence>
<evidence type="ECO:0000313" key="2">
    <source>
        <dbReference type="EMBL" id="GII80296.1"/>
    </source>
</evidence>